<reference evidence="3 4" key="1">
    <citation type="submission" date="2024-02" db="EMBL/GenBank/DDBJ databases">
        <title>De novo assembly and annotation of 12 fungi associated with fruit tree decline syndrome in Ontario, Canada.</title>
        <authorList>
            <person name="Sulman M."/>
            <person name="Ellouze W."/>
            <person name="Ilyukhin E."/>
        </authorList>
    </citation>
    <scope>NUCLEOTIDE SEQUENCE [LARGE SCALE GENOMIC DNA]</scope>
    <source>
        <strain evidence="3 4">M11/M66-122</strain>
    </source>
</reference>
<dbReference type="InterPro" id="IPR003140">
    <property type="entry name" value="PLipase/COase/thioEstase"/>
</dbReference>
<name>A0AAN9UN10_9PEZI</name>
<evidence type="ECO:0000256" key="1">
    <source>
        <dbReference type="ARBA" id="ARBA00006499"/>
    </source>
</evidence>
<dbReference type="Pfam" id="PF02230">
    <property type="entry name" value="Abhydrolase_2"/>
    <property type="match status" value="1"/>
</dbReference>
<accession>A0AAN9UN10</accession>
<evidence type="ECO:0000313" key="3">
    <source>
        <dbReference type="EMBL" id="KAK7749410.1"/>
    </source>
</evidence>
<proteinExistence type="inferred from homology"/>
<dbReference type="EMBL" id="JAKJXP020000073">
    <property type="protein sequence ID" value="KAK7749410.1"/>
    <property type="molecule type" value="Genomic_DNA"/>
</dbReference>
<dbReference type="GO" id="GO:0005737">
    <property type="term" value="C:cytoplasm"/>
    <property type="evidence" value="ECO:0007669"/>
    <property type="project" value="TreeGrafter"/>
</dbReference>
<dbReference type="GO" id="GO:0052689">
    <property type="term" value="F:carboxylic ester hydrolase activity"/>
    <property type="evidence" value="ECO:0007669"/>
    <property type="project" value="TreeGrafter"/>
</dbReference>
<comment type="similarity">
    <text evidence="1">Belongs to the AB hydrolase superfamily. AB hydrolase 2 family.</text>
</comment>
<keyword evidence="4" id="KW-1185">Reference proteome</keyword>
<comment type="caution">
    <text evidence="3">The sequence shown here is derived from an EMBL/GenBank/DDBJ whole genome shotgun (WGS) entry which is preliminary data.</text>
</comment>
<organism evidence="3 4">
    <name type="scientific">Diatrype stigma</name>
    <dbReference type="NCBI Taxonomy" id="117547"/>
    <lineage>
        <taxon>Eukaryota</taxon>
        <taxon>Fungi</taxon>
        <taxon>Dikarya</taxon>
        <taxon>Ascomycota</taxon>
        <taxon>Pezizomycotina</taxon>
        <taxon>Sordariomycetes</taxon>
        <taxon>Xylariomycetidae</taxon>
        <taxon>Xylariales</taxon>
        <taxon>Diatrypaceae</taxon>
        <taxon>Diatrype</taxon>
    </lineage>
</organism>
<feature type="domain" description="Phospholipase/carboxylesterase/thioesterase" evidence="2">
    <location>
        <begin position="30"/>
        <end position="160"/>
    </location>
</feature>
<dbReference type="Proteomes" id="UP001320420">
    <property type="component" value="Unassembled WGS sequence"/>
</dbReference>
<evidence type="ECO:0000259" key="2">
    <source>
        <dbReference type="Pfam" id="PF02230"/>
    </source>
</evidence>
<dbReference type="AlphaFoldDB" id="A0AAN9UN10"/>
<dbReference type="InterPro" id="IPR050565">
    <property type="entry name" value="LYPA1-2/EST-like"/>
</dbReference>
<sequence>MPTRIPKPEDFDHLSSSLKTSLVFPEVPETTTAILILFHGLGDSDAPFATFARNLNLPGVLAISVRGVAPLPPALLGLPDAVSSGPTRHFHWGDDLNLSTTGGGGLDPDPGFAKAERLVLGKLIRETLIENCGWDARDILLFGFGQGGSLALGLAARLRDSAAVVDVTAGDRSAADVDVAFKGVVSIGGPLPNSMVSTVSSRQKARTPVLLCHGRASEDLDDDAVEAVKKEFADVREVKWKKSDDGMPKNREEMLPIMQFFADRLRSGW</sequence>
<dbReference type="SUPFAM" id="SSF53474">
    <property type="entry name" value="alpha/beta-Hydrolases"/>
    <property type="match status" value="1"/>
</dbReference>
<dbReference type="InterPro" id="IPR029058">
    <property type="entry name" value="AB_hydrolase_fold"/>
</dbReference>
<gene>
    <name evidence="3" type="ORF">SLS62_008154</name>
</gene>
<dbReference type="PANTHER" id="PTHR10655">
    <property type="entry name" value="LYSOPHOSPHOLIPASE-RELATED"/>
    <property type="match status" value="1"/>
</dbReference>
<protein>
    <recommendedName>
        <fullName evidence="2">Phospholipase/carboxylesterase/thioesterase domain-containing protein</fullName>
    </recommendedName>
</protein>
<dbReference type="Gene3D" id="3.40.50.1820">
    <property type="entry name" value="alpha/beta hydrolase"/>
    <property type="match status" value="1"/>
</dbReference>
<dbReference type="PANTHER" id="PTHR10655:SF67">
    <property type="entry name" value="PHOSPHOLIPASE_CARBOXYLESTERASE SUPERFAMILY (AFU_ORTHOLOGUE AFUA_5G09340)"/>
    <property type="match status" value="1"/>
</dbReference>
<dbReference type="GO" id="GO:0008474">
    <property type="term" value="F:palmitoyl-(protein) hydrolase activity"/>
    <property type="evidence" value="ECO:0007669"/>
    <property type="project" value="TreeGrafter"/>
</dbReference>
<evidence type="ECO:0000313" key="4">
    <source>
        <dbReference type="Proteomes" id="UP001320420"/>
    </source>
</evidence>